<dbReference type="Pfam" id="PF12955">
    <property type="entry name" value="Vps3844_C"/>
    <property type="match status" value="1"/>
</dbReference>
<dbReference type="PANTHER" id="PTHR36853:SF1">
    <property type="entry name" value="DUF3844 DOMAIN-CONTAINING PROTEIN"/>
    <property type="match status" value="1"/>
</dbReference>
<keyword evidence="2" id="KW-0732">Signal</keyword>
<proteinExistence type="predicted"/>
<keyword evidence="1" id="KW-1133">Transmembrane helix</keyword>
<dbReference type="OrthoDB" id="5583277at2759"/>
<organism evidence="5">
    <name type="scientific">Dissoconium aciculare CBS 342.82</name>
    <dbReference type="NCBI Taxonomy" id="1314786"/>
    <lineage>
        <taxon>Eukaryota</taxon>
        <taxon>Fungi</taxon>
        <taxon>Dikarya</taxon>
        <taxon>Ascomycota</taxon>
        <taxon>Pezizomycotina</taxon>
        <taxon>Dothideomycetes</taxon>
        <taxon>Dothideomycetidae</taxon>
        <taxon>Mycosphaerellales</taxon>
        <taxon>Dissoconiaceae</taxon>
        <taxon>Dissoconium</taxon>
    </lineage>
</organism>
<reference evidence="5" key="1">
    <citation type="submission" date="2020-01" db="EMBL/GenBank/DDBJ databases">
        <authorList>
            <consortium name="DOE Joint Genome Institute"/>
            <person name="Haridas S."/>
            <person name="Albert R."/>
            <person name="Binder M."/>
            <person name="Bloem J."/>
            <person name="Labutti K."/>
            <person name="Salamov A."/>
            <person name="Andreopoulos B."/>
            <person name="Baker S.E."/>
            <person name="Barry K."/>
            <person name="Bills G."/>
            <person name="Bluhm B.H."/>
            <person name="Cannon C."/>
            <person name="Castanera R."/>
            <person name="Culley D.E."/>
            <person name="Daum C."/>
            <person name="Ezra D."/>
            <person name="Gonzalez J.B."/>
            <person name="Henrissat B."/>
            <person name="Kuo A."/>
            <person name="Liang C."/>
            <person name="Lipzen A."/>
            <person name="Lutzoni F."/>
            <person name="Magnuson J."/>
            <person name="Mondo S."/>
            <person name="Nolan M."/>
            <person name="Ohm R."/>
            <person name="Pangilinan J."/>
            <person name="Park H.-J."/>
            <person name="Ramirez L."/>
            <person name="Alfaro M."/>
            <person name="Sun H."/>
            <person name="Tritt A."/>
            <person name="Yoshinaga Y."/>
            <person name="Zwiers L.-H."/>
            <person name="Turgeon B.G."/>
            <person name="Goodwin S.B."/>
            <person name="Spatafora J.W."/>
            <person name="Crous P.W."/>
            <person name="Grigoriev I.V."/>
        </authorList>
    </citation>
    <scope>NUCLEOTIDE SEQUENCE</scope>
    <source>
        <strain evidence="5">CBS 342.82</strain>
    </source>
</reference>
<gene>
    <name evidence="5" type="ORF">K489DRAFT_414138</name>
</gene>
<evidence type="ECO:0000256" key="1">
    <source>
        <dbReference type="SAM" id="Phobius"/>
    </source>
</evidence>
<name>A0A6J3LQQ3_9PEZI</name>
<evidence type="ECO:0000313" key="4">
    <source>
        <dbReference type="Proteomes" id="UP000504637"/>
    </source>
</evidence>
<feature type="signal peptide" evidence="2">
    <location>
        <begin position="1"/>
        <end position="22"/>
    </location>
</feature>
<dbReference type="PANTHER" id="PTHR36853">
    <property type="entry name" value="EXPRESSED PROTEIN"/>
    <property type="match status" value="1"/>
</dbReference>
<reference evidence="5" key="2">
    <citation type="submission" date="2020-04" db="EMBL/GenBank/DDBJ databases">
        <authorList>
            <consortium name="NCBI Genome Project"/>
        </authorList>
    </citation>
    <scope>NUCLEOTIDE SEQUENCE</scope>
    <source>
        <strain evidence="5">CBS 342.82</strain>
    </source>
</reference>
<dbReference type="InterPro" id="IPR053065">
    <property type="entry name" value="Archenteron_Induction-Rel"/>
</dbReference>
<reference evidence="5" key="3">
    <citation type="submission" date="2025-08" db="UniProtKB">
        <authorList>
            <consortium name="RefSeq"/>
        </authorList>
    </citation>
    <scope>IDENTIFICATION</scope>
    <source>
        <strain evidence="5">CBS 342.82</strain>
    </source>
</reference>
<keyword evidence="1" id="KW-0812">Transmembrane</keyword>
<sequence>MKSAFAVAVLAALCEAASAVSAARVFTYDPHTPARPHLGGRELEPVAARLVLAQRAHVQEYHSSDLDRQEIIDAINEFGVKTPLFGKASGKTKTALLLLENVAEAAMSSSALSSYTSFQVKSAPSCGGLFVDLARQVDATGLSSLSDAQTQQTISGSQHVTENGDIIFRTASIEELENTFARLVKQDTWSITALITCRGGDSESAEEPSVWGTYEMPSQQFLKKRAVKEQPLIEKKRPESSSNKASLGALAKKNATIIRGILPACFHSLAECERRTQNCSGHGQCRKEYHDKSAPVPYDCFSCKCGNTTTKHNDLISTTYWSGPACQKKDVSVEFWLIVLFTVGLVFLIGFAVGQIWEMGDEQLPSVIGAGVSGPTARK</sequence>
<protein>
    <recommendedName>
        <fullName evidence="3">Vacuolar sorting protein Vps3844 C-terminal domain-containing protein</fullName>
    </recommendedName>
</protein>
<evidence type="ECO:0000259" key="3">
    <source>
        <dbReference type="Pfam" id="PF12955"/>
    </source>
</evidence>
<dbReference type="GO" id="GO:0005783">
    <property type="term" value="C:endoplasmic reticulum"/>
    <property type="evidence" value="ECO:0007669"/>
    <property type="project" value="TreeGrafter"/>
</dbReference>
<evidence type="ECO:0000256" key="2">
    <source>
        <dbReference type="SAM" id="SignalP"/>
    </source>
</evidence>
<evidence type="ECO:0000313" key="5">
    <source>
        <dbReference type="RefSeq" id="XP_033454994.1"/>
    </source>
</evidence>
<accession>A0A6J3LQQ3</accession>
<feature type="chain" id="PRO_5026867790" description="Vacuolar sorting protein Vps3844 C-terminal domain-containing protein" evidence="2">
    <location>
        <begin position="23"/>
        <end position="379"/>
    </location>
</feature>
<dbReference type="InterPro" id="IPR024382">
    <property type="entry name" value="Vps3844_C"/>
</dbReference>
<dbReference type="Proteomes" id="UP000504637">
    <property type="component" value="Unplaced"/>
</dbReference>
<keyword evidence="4" id="KW-1185">Reference proteome</keyword>
<feature type="transmembrane region" description="Helical" evidence="1">
    <location>
        <begin position="335"/>
        <end position="357"/>
    </location>
</feature>
<keyword evidence="1" id="KW-0472">Membrane</keyword>
<feature type="domain" description="Vacuolar sorting protein Vps3844 C-terminal" evidence="3">
    <location>
        <begin position="265"/>
        <end position="370"/>
    </location>
</feature>
<dbReference type="RefSeq" id="XP_033454994.1">
    <property type="nucleotide sequence ID" value="XM_033608129.1"/>
</dbReference>
<dbReference type="AlphaFoldDB" id="A0A6J3LQQ3"/>
<dbReference type="GeneID" id="54365928"/>